<keyword evidence="3" id="KW-1185">Reference proteome</keyword>
<dbReference type="InterPro" id="IPR051678">
    <property type="entry name" value="AGP_Transferase"/>
</dbReference>
<accession>A0A329MAC7</accession>
<reference evidence="2 3" key="1">
    <citation type="journal article" date="2009" name="Int. J. Syst. Evol. Microbiol.">
        <title>Paenibacillus contaminans sp. nov., isolated from a contaminated laboratory plate.</title>
        <authorList>
            <person name="Chou J.H."/>
            <person name="Lee J.H."/>
            <person name="Lin M.C."/>
            <person name="Chang P.S."/>
            <person name="Arun A.B."/>
            <person name="Young C.C."/>
            <person name="Chen W.M."/>
        </authorList>
    </citation>
    <scope>NUCLEOTIDE SEQUENCE [LARGE SCALE GENOMIC DNA]</scope>
    <source>
        <strain evidence="2 3">CKOBP-6</strain>
    </source>
</reference>
<dbReference type="InterPro" id="IPR011009">
    <property type="entry name" value="Kinase-like_dom_sf"/>
</dbReference>
<dbReference type="EMBL" id="QMFB01000020">
    <property type="protein sequence ID" value="RAV16672.1"/>
    <property type="molecule type" value="Genomic_DNA"/>
</dbReference>
<dbReference type="InterPro" id="IPR002575">
    <property type="entry name" value="Aminoglycoside_PTrfase"/>
</dbReference>
<evidence type="ECO:0000313" key="3">
    <source>
        <dbReference type="Proteomes" id="UP000250369"/>
    </source>
</evidence>
<dbReference type="Gene3D" id="3.90.1200.10">
    <property type="match status" value="1"/>
</dbReference>
<evidence type="ECO:0000259" key="1">
    <source>
        <dbReference type="PROSITE" id="PS50011"/>
    </source>
</evidence>
<dbReference type="Pfam" id="PF01636">
    <property type="entry name" value="APH"/>
    <property type="match status" value="1"/>
</dbReference>
<dbReference type="SUPFAM" id="SSF56112">
    <property type="entry name" value="Protein kinase-like (PK-like)"/>
    <property type="match status" value="1"/>
</dbReference>
<sequence length="301" mass="34506">MIGGVFLINGEGTETNVDTLNKLVRQQFSEYHISPLSGGGTNAVYVLERGGSRSVLKVAMVSNRNASVERECLRILEESRTVPRLFQNFILAERIGLHMEFISGKTLLEHIQENLEAANNGAIYDIFSSLGRLLAEIHSANIADCSQLRKIELEEPPSKPFIDNRLHKRSIELFSELSGTFARRASLLHGDFGYHNVIRDTSGNDRLIDWELAGIGDPRTDMANVLFWTHLHFPDIAHECGRRFVEAYLERREEECNPEIIHRFVIFQVWRIIEMVTDDFPAPVKSEWNRRLAWAINHDFY</sequence>
<protein>
    <recommendedName>
        <fullName evidence="1">Protein kinase domain-containing protein</fullName>
    </recommendedName>
</protein>
<dbReference type="GO" id="GO:0005524">
    <property type="term" value="F:ATP binding"/>
    <property type="evidence" value="ECO:0007669"/>
    <property type="project" value="InterPro"/>
</dbReference>
<dbReference type="PANTHER" id="PTHR21310">
    <property type="entry name" value="AMINOGLYCOSIDE PHOSPHOTRANSFERASE-RELATED-RELATED"/>
    <property type="match status" value="1"/>
</dbReference>
<dbReference type="AlphaFoldDB" id="A0A329MAC7"/>
<organism evidence="2 3">
    <name type="scientific">Paenibacillus contaminans</name>
    <dbReference type="NCBI Taxonomy" id="450362"/>
    <lineage>
        <taxon>Bacteria</taxon>
        <taxon>Bacillati</taxon>
        <taxon>Bacillota</taxon>
        <taxon>Bacilli</taxon>
        <taxon>Bacillales</taxon>
        <taxon>Paenibacillaceae</taxon>
        <taxon>Paenibacillus</taxon>
    </lineage>
</organism>
<comment type="caution">
    <text evidence="2">The sequence shown here is derived from an EMBL/GenBank/DDBJ whole genome shotgun (WGS) entry which is preliminary data.</text>
</comment>
<gene>
    <name evidence="2" type="ORF">DQG23_27935</name>
</gene>
<dbReference type="GO" id="GO:0004672">
    <property type="term" value="F:protein kinase activity"/>
    <property type="evidence" value="ECO:0007669"/>
    <property type="project" value="InterPro"/>
</dbReference>
<dbReference type="InterPro" id="IPR000719">
    <property type="entry name" value="Prot_kinase_dom"/>
</dbReference>
<feature type="domain" description="Protein kinase" evidence="1">
    <location>
        <begin position="30"/>
        <end position="301"/>
    </location>
</feature>
<name>A0A329MAC7_9BACL</name>
<evidence type="ECO:0000313" key="2">
    <source>
        <dbReference type="EMBL" id="RAV16672.1"/>
    </source>
</evidence>
<dbReference type="PROSITE" id="PS50011">
    <property type="entry name" value="PROTEIN_KINASE_DOM"/>
    <property type="match status" value="1"/>
</dbReference>
<dbReference type="Proteomes" id="UP000250369">
    <property type="component" value="Unassembled WGS sequence"/>
</dbReference>
<proteinExistence type="predicted"/>